<proteinExistence type="predicted"/>
<dbReference type="AlphaFoldDB" id="A0A5B7GF36"/>
<feature type="chain" id="PRO_5022829983" evidence="2">
    <location>
        <begin position="21"/>
        <end position="170"/>
    </location>
</feature>
<sequence length="170" mass="18165">MEGTPVILFVLAAAAAIVNSLPVGTGERSSLAVTALRSLQYRGETVVRRDQLPEEMRQVLENRQMLHPESEKEVQGDAPAADGDEGSSDAAGNLGKLSPAILAFLSSSGISKKEVLNVTRHLQHLDARLQKTLSSLPDAWPHLSPPPGLRSPKCATPRPPPPAPPPIDRH</sequence>
<feature type="compositionally biased region" description="Pro residues" evidence="1">
    <location>
        <begin position="157"/>
        <end position="170"/>
    </location>
</feature>
<reference evidence="3 4" key="1">
    <citation type="submission" date="2019-05" db="EMBL/GenBank/DDBJ databases">
        <title>Another draft genome of Portunus trituberculatus and its Hox gene families provides insights of decapod evolution.</title>
        <authorList>
            <person name="Jeong J.-H."/>
            <person name="Song I."/>
            <person name="Kim S."/>
            <person name="Choi T."/>
            <person name="Kim D."/>
            <person name="Ryu S."/>
            <person name="Kim W."/>
        </authorList>
    </citation>
    <scope>NUCLEOTIDE SEQUENCE [LARGE SCALE GENOMIC DNA]</scope>
    <source>
        <tissue evidence="3">Muscle</tissue>
    </source>
</reference>
<feature type="compositionally biased region" description="Basic and acidic residues" evidence="1">
    <location>
        <begin position="63"/>
        <end position="75"/>
    </location>
</feature>
<evidence type="ECO:0000313" key="4">
    <source>
        <dbReference type="Proteomes" id="UP000324222"/>
    </source>
</evidence>
<evidence type="ECO:0000256" key="1">
    <source>
        <dbReference type="SAM" id="MobiDB-lite"/>
    </source>
</evidence>
<dbReference type="Proteomes" id="UP000324222">
    <property type="component" value="Unassembled WGS sequence"/>
</dbReference>
<protein>
    <submittedName>
        <fullName evidence="3">Uncharacterized protein</fullName>
    </submittedName>
</protein>
<name>A0A5B7GF36_PORTR</name>
<feature type="region of interest" description="Disordered" evidence="1">
    <location>
        <begin position="63"/>
        <end position="92"/>
    </location>
</feature>
<keyword evidence="2" id="KW-0732">Signal</keyword>
<evidence type="ECO:0000256" key="2">
    <source>
        <dbReference type="SAM" id="SignalP"/>
    </source>
</evidence>
<accession>A0A5B7GF36</accession>
<comment type="caution">
    <text evidence="3">The sequence shown here is derived from an EMBL/GenBank/DDBJ whole genome shotgun (WGS) entry which is preliminary data.</text>
</comment>
<keyword evidence="4" id="KW-1185">Reference proteome</keyword>
<dbReference type="EMBL" id="VSRR010013592">
    <property type="protein sequence ID" value="MPC55975.1"/>
    <property type="molecule type" value="Genomic_DNA"/>
</dbReference>
<feature type="signal peptide" evidence="2">
    <location>
        <begin position="1"/>
        <end position="20"/>
    </location>
</feature>
<evidence type="ECO:0000313" key="3">
    <source>
        <dbReference type="EMBL" id="MPC55975.1"/>
    </source>
</evidence>
<organism evidence="3 4">
    <name type="scientific">Portunus trituberculatus</name>
    <name type="common">Swimming crab</name>
    <name type="synonym">Neptunus trituberculatus</name>
    <dbReference type="NCBI Taxonomy" id="210409"/>
    <lineage>
        <taxon>Eukaryota</taxon>
        <taxon>Metazoa</taxon>
        <taxon>Ecdysozoa</taxon>
        <taxon>Arthropoda</taxon>
        <taxon>Crustacea</taxon>
        <taxon>Multicrustacea</taxon>
        <taxon>Malacostraca</taxon>
        <taxon>Eumalacostraca</taxon>
        <taxon>Eucarida</taxon>
        <taxon>Decapoda</taxon>
        <taxon>Pleocyemata</taxon>
        <taxon>Brachyura</taxon>
        <taxon>Eubrachyura</taxon>
        <taxon>Portunoidea</taxon>
        <taxon>Portunidae</taxon>
        <taxon>Portuninae</taxon>
        <taxon>Portunus</taxon>
    </lineage>
</organism>
<feature type="region of interest" description="Disordered" evidence="1">
    <location>
        <begin position="138"/>
        <end position="170"/>
    </location>
</feature>
<gene>
    <name evidence="3" type="ORF">E2C01_049924</name>
</gene>